<dbReference type="EMBL" id="CM010716">
    <property type="protein sequence ID" value="RZC52298.1"/>
    <property type="molecule type" value="Genomic_DNA"/>
</dbReference>
<evidence type="ECO:0000259" key="5">
    <source>
        <dbReference type="PROSITE" id="PS51634"/>
    </source>
</evidence>
<accession>A0A4Y7IXS7</accession>
<feature type="domain" description="CRC" evidence="5">
    <location>
        <begin position="490"/>
        <end position="613"/>
    </location>
</feature>
<dbReference type="STRING" id="3469.A0A4Y7IXS7"/>
<dbReference type="SMART" id="SM01114">
    <property type="entry name" value="CXC"/>
    <property type="match status" value="2"/>
</dbReference>
<comment type="subcellular location">
    <subcellularLocation>
        <location evidence="1">Nucleus</location>
    </subcellularLocation>
</comment>
<dbReference type="AlphaFoldDB" id="A0A4Y7IXS7"/>
<evidence type="ECO:0000256" key="1">
    <source>
        <dbReference type="ARBA" id="ARBA00004123"/>
    </source>
</evidence>
<feature type="region of interest" description="Disordered" evidence="4">
    <location>
        <begin position="349"/>
        <end position="373"/>
    </location>
</feature>
<reference evidence="6 7" key="1">
    <citation type="journal article" date="2018" name="Science">
        <title>The opium poppy genome and morphinan production.</title>
        <authorList>
            <person name="Guo L."/>
            <person name="Winzer T."/>
            <person name="Yang X."/>
            <person name="Li Y."/>
            <person name="Ning Z."/>
            <person name="He Z."/>
            <person name="Teodor R."/>
            <person name="Lu Y."/>
            <person name="Bowser T.A."/>
            <person name="Graham I.A."/>
            <person name="Ye K."/>
        </authorList>
    </citation>
    <scope>NUCLEOTIDE SEQUENCE [LARGE SCALE GENOMIC DNA]</scope>
    <source>
        <strain evidence="7">cv. HN1</strain>
        <tissue evidence="6">Leaves</tissue>
    </source>
</reference>
<evidence type="ECO:0000256" key="3">
    <source>
        <dbReference type="ARBA" id="ARBA00023242"/>
    </source>
</evidence>
<dbReference type="PANTHER" id="PTHR46159">
    <property type="entry name" value="PROTEIN TESMIN/TSO1-LIKE CXC 2"/>
    <property type="match status" value="1"/>
</dbReference>
<dbReference type="PROSITE" id="PS51634">
    <property type="entry name" value="CRC"/>
    <property type="match status" value="1"/>
</dbReference>
<evidence type="ECO:0000313" key="7">
    <source>
        <dbReference type="Proteomes" id="UP000316621"/>
    </source>
</evidence>
<keyword evidence="7" id="KW-1185">Reference proteome</keyword>
<dbReference type="Gramene" id="RZC52298">
    <property type="protein sequence ID" value="RZC52298"/>
    <property type="gene ID" value="C5167_020719"/>
</dbReference>
<organism evidence="6 7">
    <name type="scientific">Papaver somniferum</name>
    <name type="common">Opium poppy</name>
    <dbReference type="NCBI Taxonomy" id="3469"/>
    <lineage>
        <taxon>Eukaryota</taxon>
        <taxon>Viridiplantae</taxon>
        <taxon>Streptophyta</taxon>
        <taxon>Embryophyta</taxon>
        <taxon>Tracheophyta</taxon>
        <taxon>Spermatophyta</taxon>
        <taxon>Magnoliopsida</taxon>
        <taxon>Ranunculales</taxon>
        <taxon>Papaveraceae</taxon>
        <taxon>Papaveroideae</taxon>
        <taxon>Papaver</taxon>
    </lineage>
</organism>
<sequence length="751" mass="83330">MVVVERDRQRYRVLDNMNTPEKTQIGSAPHNFQESPVFNYINSLSPIQPVKSTHISQTITALSFASIQSACTSSYVISRKQPKPLQRRCFYEVSKRESSIVRNEGNRSFEVLDDIEVSQECPAQEAIFDTSFENSEFVIELAGTLKCDCGSPISDFTFHDSKMNPMSEMNSPSASLVQSVNISLESFGTEVDDLAGSCQLDEMEEETGCCWENLICDESNLLLFDSFTDIEAHNVEDQNVVDYRETCSLTSLSSELLTDDDSPTPKPIDLVDCGQHEGKEHLIQRAEVQEQKETDGSISNSQGDQNASEKMDDRLRNSSLLACEADSHQQHNMRRRCLLFEMAESDKENFDNRSAVSQANGKSNTNDMKSVKPKFGNGSTPCMLPGIGLHLNALGASAKDCKIVKREPLASRSQSATTLGSITSCLDHSREEILLREDLDKKITKSEMCDAKNGVLDAPAAFGISEEFNQGNLKKKKKSNRVEQDGDSEGCKNCNCKKSKCLKLYCECFAAGIYCIESCSCLECYNIPAHEDTVLATRKQILSRNPLAFAPKVIRNSKSVTEIWEEPSEISARHKKGCNCKKSGCIKRYCECYQGGVGCTIGCKCQGCQNTFGRKDEAEAEEKTETCIKEKVDESLSKNKELKDEEQASVQLPCLPPLPSAIHSGIPCVPSNVAQSPTSRTLESDFVPDIMLHFQDERPEVLKGNCLPMAGVKTASPNSKRVRVPQNEFVFQKSRKLVLKSISSQSRNNAQ</sequence>
<evidence type="ECO:0000313" key="6">
    <source>
        <dbReference type="EMBL" id="RZC52298.1"/>
    </source>
</evidence>
<dbReference type="GO" id="GO:0003700">
    <property type="term" value="F:DNA-binding transcription factor activity"/>
    <property type="evidence" value="ECO:0007669"/>
    <property type="project" value="InterPro"/>
</dbReference>
<evidence type="ECO:0000256" key="4">
    <source>
        <dbReference type="SAM" id="MobiDB-lite"/>
    </source>
</evidence>
<protein>
    <recommendedName>
        <fullName evidence="5">CRC domain-containing protein</fullName>
    </recommendedName>
</protein>
<gene>
    <name evidence="6" type="ORF">C5167_020719</name>
</gene>
<dbReference type="InterPro" id="IPR005172">
    <property type="entry name" value="CRC"/>
</dbReference>
<proteinExistence type="inferred from homology"/>
<dbReference type="GO" id="GO:0005634">
    <property type="term" value="C:nucleus"/>
    <property type="evidence" value="ECO:0007669"/>
    <property type="project" value="UniProtKB-SubCell"/>
</dbReference>
<dbReference type="InterPro" id="IPR033467">
    <property type="entry name" value="Tesmin/TSO1-like_CXC"/>
</dbReference>
<dbReference type="InterPro" id="IPR044522">
    <property type="entry name" value="TSO1-like"/>
</dbReference>
<keyword evidence="3" id="KW-0539">Nucleus</keyword>
<evidence type="ECO:0000256" key="2">
    <source>
        <dbReference type="ARBA" id="ARBA00007267"/>
    </source>
</evidence>
<comment type="similarity">
    <text evidence="2">Belongs to the lin-54 family.</text>
</comment>
<name>A0A4Y7IXS7_PAPSO</name>
<feature type="region of interest" description="Disordered" evidence="4">
    <location>
        <begin position="288"/>
        <end position="313"/>
    </location>
</feature>
<dbReference type="PANTHER" id="PTHR46159:SF12">
    <property type="entry name" value="PROTEIN TESMIN_TSO1-LIKE CXC 3-RELATED"/>
    <property type="match status" value="1"/>
</dbReference>
<feature type="compositionally biased region" description="Polar residues" evidence="4">
    <location>
        <begin position="296"/>
        <end position="306"/>
    </location>
</feature>
<feature type="compositionally biased region" description="Polar residues" evidence="4">
    <location>
        <begin position="352"/>
        <end position="368"/>
    </location>
</feature>
<dbReference type="Pfam" id="PF03638">
    <property type="entry name" value="TCR"/>
    <property type="match status" value="2"/>
</dbReference>
<dbReference type="Proteomes" id="UP000316621">
    <property type="component" value="Chromosome 2"/>
</dbReference>